<dbReference type="InterPro" id="IPR013325">
    <property type="entry name" value="RNA_pol_sigma_r2"/>
</dbReference>
<feature type="domain" description="RNA polymerase sigma-70 region 2" evidence="5">
    <location>
        <begin position="25"/>
        <end position="91"/>
    </location>
</feature>
<feature type="domain" description="RNA polymerase sigma factor 70 region 4 type 2" evidence="6">
    <location>
        <begin position="115"/>
        <end position="166"/>
    </location>
</feature>
<dbReference type="Pfam" id="PF08281">
    <property type="entry name" value="Sigma70_r4_2"/>
    <property type="match status" value="1"/>
</dbReference>
<keyword evidence="2" id="KW-0805">Transcription regulation</keyword>
<dbReference type="RefSeq" id="WP_380844270.1">
    <property type="nucleotide sequence ID" value="NZ_JBHSFP010000020.1"/>
</dbReference>
<evidence type="ECO:0000313" key="7">
    <source>
        <dbReference type="EMBL" id="MFC4534138.1"/>
    </source>
</evidence>
<accession>A0ABV9CMB7</accession>
<evidence type="ECO:0000256" key="3">
    <source>
        <dbReference type="ARBA" id="ARBA00023082"/>
    </source>
</evidence>
<dbReference type="EMBL" id="JBHSFP010000020">
    <property type="protein sequence ID" value="MFC4534138.1"/>
    <property type="molecule type" value="Genomic_DNA"/>
</dbReference>
<dbReference type="CDD" id="cd06171">
    <property type="entry name" value="Sigma70_r4"/>
    <property type="match status" value="1"/>
</dbReference>
<dbReference type="InterPro" id="IPR014284">
    <property type="entry name" value="RNA_pol_sigma-70_dom"/>
</dbReference>
<dbReference type="InterPro" id="IPR036388">
    <property type="entry name" value="WH-like_DNA-bd_sf"/>
</dbReference>
<dbReference type="Pfam" id="PF04542">
    <property type="entry name" value="Sigma70_r2"/>
    <property type="match status" value="1"/>
</dbReference>
<gene>
    <name evidence="7" type="ORF">ACFO60_25535</name>
</gene>
<dbReference type="PANTHER" id="PTHR43133:SF62">
    <property type="entry name" value="RNA POLYMERASE SIGMA FACTOR SIGZ"/>
    <property type="match status" value="1"/>
</dbReference>
<proteinExistence type="inferred from homology"/>
<dbReference type="InterPro" id="IPR013324">
    <property type="entry name" value="RNA_pol_sigma_r3/r4-like"/>
</dbReference>
<sequence>MTAYYDRSLSERFRAGAEGALAEVYHLHARPMSALAYRLLGDRELAAEAVQLSFVRAWRAAHRFEPGRELRPWLYSITRKAAIDVWRGERRHLAAVPIADEDVPAGEGEPDAVLRVRTALDRLPFEERDVLYLAYFDDLTHRQIAERLDIPVGTVGTRASRAKRRLAALLGATP</sequence>
<keyword evidence="8" id="KW-1185">Reference proteome</keyword>
<dbReference type="PANTHER" id="PTHR43133">
    <property type="entry name" value="RNA POLYMERASE ECF-TYPE SIGMA FACTO"/>
    <property type="match status" value="1"/>
</dbReference>
<organism evidence="7 8">
    <name type="scientific">Sphaerisporangium dianthi</name>
    <dbReference type="NCBI Taxonomy" id="1436120"/>
    <lineage>
        <taxon>Bacteria</taxon>
        <taxon>Bacillati</taxon>
        <taxon>Actinomycetota</taxon>
        <taxon>Actinomycetes</taxon>
        <taxon>Streptosporangiales</taxon>
        <taxon>Streptosporangiaceae</taxon>
        <taxon>Sphaerisporangium</taxon>
    </lineage>
</organism>
<evidence type="ECO:0000313" key="8">
    <source>
        <dbReference type="Proteomes" id="UP001596004"/>
    </source>
</evidence>
<comment type="caution">
    <text evidence="7">The sequence shown here is derived from an EMBL/GenBank/DDBJ whole genome shotgun (WGS) entry which is preliminary data.</text>
</comment>
<protein>
    <submittedName>
        <fullName evidence="7">RNA polymerase sigma factor</fullName>
    </submittedName>
</protein>
<dbReference type="SUPFAM" id="SSF88946">
    <property type="entry name" value="Sigma2 domain of RNA polymerase sigma factors"/>
    <property type="match status" value="1"/>
</dbReference>
<dbReference type="NCBIfam" id="TIGR02937">
    <property type="entry name" value="sigma70-ECF"/>
    <property type="match status" value="1"/>
</dbReference>
<dbReference type="Gene3D" id="1.10.10.10">
    <property type="entry name" value="Winged helix-like DNA-binding domain superfamily/Winged helix DNA-binding domain"/>
    <property type="match status" value="1"/>
</dbReference>
<dbReference type="InterPro" id="IPR039425">
    <property type="entry name" value="RNA_pol_sigma-70-like"/>
</dbReference>
<evidence type="ECO:0000259" key="6">
    <source>
        <dbReference type="Pfam" id="PF08281"/>
    </source>
</evidence>
<reference evidence="8" key="1">
    <citation type="journal article" date="2019" name="Int. J. Syst. Evol. Microbiol.">
        <title>The Global Catalogue of Microorganisms (GCM) 10K type strain sequencing project: providing services to taxonomists for standard genome sequencing and annotation.</title>
        <authorList>
            <consortium name="The Broad Institute Genomics Platform"/>
            <consortium name="The Broad Institute Genome Sequencing Center for Infectious Disease"/>
            <person name="Wu L."/>
            <person name="Ma J."/>
        </authorList>
    </citation>
    <scope>NUCLEOTIDE SEQUENCE [LARGE SCALE GENOMIC DNA]</scope>
    <source>
        <strain evidence="8">CGMCC 4.7132</strain>
    </source>
</reference>
<evidence type="ECO:0000256" key="2">
    <source>
        <dbReference type="ARBA" id="ARBA00023015"/>
    </source>
</evidence>
<evidence type="ECO:0000256" key="1">
    <source>
        <dbReference type="ARBA" id="ARBA00010641"/>
    </source>
</evidence>
<dbReference type="SUPFAM" id="SSF88659">
    <property type="entry name" value="Sigma3 and sigma4 domains of RNA polymerase sigma factors"/>
    <property type="match status" value="1"/>
</dbReference>
<dbReference type="Gene3D" id="1.10.1740.10">
    <property type="match status" value="1"/>
</dbReference>
<dbReference type="InterPro" id="IPR007627">
    <property type="entry name" value="RNA_pol_sigma70_r2"/>
</dbReference>
<comment type="similarity">
    <text evidence="1">Belongs to the sigma-70 factor family. ECF subfamily.</text>
</comment>
<evidence type="ECO:0000259" key="5">
    <source>
        <dbReference type="Pfam" id="PF04542"/>
    </source>
</evidence>
<keyword evidence="4" id="KW-0804">Transcription</keyword>
<name>A0ABV9CMB7_9ACTN</name>
<keyword evidence="3" id="KW-0731">Sigma factor</keyword>
<evidence type="ECO:0000256" key="4">
    <source>
        <dbReference type="ARBA" id="ARBA00023163"/>
    </source>
</evidence>
<dbReference type="Proteomes" id="UP001596004">
    <property type="component" value="Unassembled WGS sequence"/>
</dbReference>
<dbReference type="InterPro" id="IPR013249">
    <property type="entry name" value="RNA_pol_sigma70_r4_t2"/>
</dbReference>